<feature type="compositionally biased region" description="Polar residues" evidence="1">
    <location>
        <begin position="1"/>
        <end position="11"/>
    </location>
</feature>
<name>A0A8S5TSL4_9CAUD</name>
<dbReference type="EMBL" id="BK015918">
    <property type="protein sequence ID" value="DAF85179.1"/>
    <property type="molecule type" value="Genomic_DNA"/>
</dbReference>
<organism evidence="2">
    <name type="scientific">Siphoviridae sp. ctxdc10</name>
    <dbReference type="NCBI Taxonomy" id="2825740"/>
    <lineage>
        <taxon>Viruses</taxon>
        <taxon>Duplodnaviria</taxon>
        <taxon>Heunggongvirae</taxon>
        <taxon>Uroviricota</taxon>
        <taxon>Caudoviricetes</taxon>
    </lineage>
</organism>
<evidence type="ECO:0000256" key="1">
    <source>
        <dbReference type="SAM" id="MobiDB-lite"/>
    </source>
</evidence>
<feature type="region of interest" description="Disordered" evidence="1">
    <location>
        <begin position="1"/>
        <end position="31"/>
    </location>
</feature>
<proteinExistence type="predicted"/>
<reference evidence="2" key="1">
    <citation type="journal article" date="2021" name="Proc. Natl. Acad. Sci. U.S.A.">
        <title>A Catalog of Tens of Thousands of Viruses from Human Metagenomes Reveals Hidden Associations with Chronic Diseases.</title>
        <authorList>
            <person name="Tisza M.J."/>
            <person name="Buck C.B."/>
        </authorList>
    </citation>
    <scope>NUCLEOTIDE SEQUENCE</scope>
    <source>
        <strain evidence="2">Ctxdc10</strain>
    </source>
</reference>
<sequence length="46" mass="4938">MRGSIAGNTTPARKAESDPAVGAAPFRPTPATYLHYVPPLRRCGRE</sequence>
<accession>A0A8S5TSL4</accession>
<protein>
    <submittedName>
        <fullName evidence="2">Uncharacterized protein</fullName>
    </submittedName>
</protein>
<evidence type="ECO:0000313" key="2">
    <source>
        <dbReference type="EMBL" id="DAF85179.1"/>
    </source>
</evidence>